<keyword evidence="3" id="KW-1185">Reference proteome</keyword>
<evidence type="ECO:0000313" key="3">
    <source>
        <dbReference type="Proteomes" id="UP000297910"/>
    </source>
</evidence>
<dbReference type="EMBL" id="PQXI01000173">
    <property type="protein sequence ID" value="TGO22315.1"/>
    <property type="molecule type" value="Genomic_DNA"/>
</dbReference>
<dbReference type="Gene3D" id="3.40.50.720">
    <property type="entry name" value="NAD(P)-binding Rossmann-like Domain"/>
    <property type="match status" value="1"/>
</dbReference>
<reference evidence="2 3" key="1">
    <citation type="submission" date="2017-12" db="EMBL/GenBank/DDBJ databases">
        <title>Comparative genomics of Botrytis spp.</title>
        <authorList>
            <person name="Valero-Jimenez C.A."/>
            <person name="Tapia P."/>
            <person name="Veloso J."/>
            <person name="Silva-Moreno E."/>
            <person name="Staats M."/>
            <person name="Valdes J.H."/>
            <person name="Van Kan J.A.L."/>
        </authorList>
    </citation>
    <scope>NUCLEOTIDE SEQUENCE [LARGE SCALE GENOMIC DNA]</scope>
    <source>
        <strain evidence="2 3">Bp0003</strain>
    </source>
</reference>
<sequence length="197" mass="21778">MGIAILSAILSCLNTPQTPISIPPTTSGTSTPAYPTEPPTRLPSKFIACVRRPKSAKKVLQTLYSYFPTSSITILQNENVLAVQRASIILLASKPYTYPRRCNRRTTPNRALRRTNKRSHRRASASNPCTIVRAMPNTASQIRESMTVISTSTPPLPESMTALLTLIFTRISEVVFLPPSTMMPVLFSVVPVRHFSH</sequence>
<evidence type="ECO:0000256" key="1">
    <source>
        <dbReference type="SAM" id="MobiDB-lite"/>
    </source>
</evidence>
<comment type="caution">
    <text evidence="2">The sequence shown here is derived from an EMBL/GenBank/DDBJ whole genome shotgun (WGS) entry which is preliminary data.</text>
</comment>
<feature type="compositionally biased region" description="Low complexity" evidence="1">
    <location>
        <begin position="20"/>
        <end position="34"/>
    </location>
</feature>
<dbReference type="Proteomes" id="UP000297910">
    <property type="component" value="Unassembled WGS sequence"/>
</dbReference>
<gene>
    <name evidence="2" type="ORF">BPAE_0173g00150</name>
</gene>
<protein>
    <submittedName>
        <fullName evidence="2">Uncharacterized protein</fullName>
    </submittedName>
</protein>
<proteinExistence type="predicted"/>
<feature type="region of interest" description="Disordered" evidence="1">
    <location>
        <begin position="20"/>
        <end position="39"/>
    </location>
</feature>
<name>A0A4Z1FCS6_9HELO</name>
<dbReference type="AlphaFoldDB" id="A0A4Z1FCS6"/>
<evidence type="ECO:0000313" key="2">
    <source>
        <dbReference type="EMBL" id="TGO22315.1"/>
    </source>
</evidence>
<accession>A0A4Z1FCS6</accession>
<organism evidence="2 3">
    <name type="scientific">Botrytis paeoniae</name>
    <dbReference type="NCBI Taxonomy" id="278948"/>
    <lineage>
        <taxon>Eukaryota</taxon>
        <taxon>Fungi</taxon>
        <taxon>Dikarya</taxon>
        <taxon>Ascomycota</taxon>
        <taxon>Pezizomycotina</taxon>
        <taxon>Leotiomycetes</taxon>
        <taxon>Helotiales</taxon>
        <taxon>Sclerotiniaceae</taxon>
        <taxon>Botrytis</taxon>
    </lineage>
</organism>